<reference evidence="3" key="1">
    <citation type="submission" date="2022-01" db="EMBL/GenBank/DDBJ databases">
        <authorList>
            <person name="King R."/>
        </authorList>
    </citation>
    <scope>NUCLEOTIDE SEQUENCE</scope>
</reference>
<proteinExistence type="predicted"/>
<dbReference type="GO" id="GO:0003677">
    <property type="term" value="F:DNA binding"/>
    <property type="evidence" value="ECO:0007669"/>
    <property type="project" value="InterPro"/>
</dbReference>
<dbReference type="EMBL" id="OU896712">
    <property type="protein sequence ID" value="CAH1173957.1"/>
    <property type="molecule type" value="Genomic_DNA"/>
</dbReference>
<dbReference type="AlphaFoldDB" id="A0A9P0DVQ6"/>
<dbReference type="Pfam" id="PF10523">
    <property type="entry name" value="BEN"/>
    <property type="match status" value="1"/>
</dbReference>
<evidence type="ECO:0000313" key="3">
    <source>
        <dbReference type="EMBL" id="CAH1173957.1"/>
    </source>
</evidence>
<gene>
    <name evidence="3" type="ORF">PHAECO_LOCUS10174</name>
</gene>
<dbReference type="OrthoDB" id="6766250at2759"/>
<keyword evidence="4" id="KW-1185">Reference proteome</keyword>
<dbReference type="SMART" id="SM01025">
    <property type="entry name" value="BEN"/>
    <property type="match status" value="1"/>
</dbReference>
<protein>
    <recommendedName>
        <fullName evidence="2">BEN domain-containing protein</fullName>
    </recommendedName>
</protein>
<accession>A0A9P0DVQ6</accession>
<dbReference type="InterPro" id="IPR018379">
    <property type="entry name" value="BEN_domain"/>
</dbReference>
<dbReference type="Proteomes" id="UP001153737">
    <property type="component" value="Chromosome 6"/>
</dbReference>
<feature type="domain" description="BEN" evidence="2">
    <location>
        <begin position="101"/>
        <end position="208"/>
    </location>
</feature>
<evidence type="ECO:0000259" key="2">
    <source>
        <dbReference type="PROSITE" id="PS51457"/>
    </source>
</evidence>
<dbReference type="GO" id="GO:0045892">
    <property type="term" value="P:negative regulation of DNA-templated transcription"/>
    <property type="evidence" value="ECO:0007669"/>
    <property type="project" value="InterPro"/>
</dbReference>
<evidence type="ECO:0000256" key="1">
    <source>
        <dbReference type="SAM" id="MobiDB-lite"/>
    </source>
</evidence>
<feature type="region of interest" description="Disordered" evidence="1">
    <location>
        <begin position="1"/>
        <end position="34"/>
    </location>
</feature>
<feature type="compositionally biased region" description="Basic and acidic residues" evidence="1">
    <location>
        <begin position="235"/>
        <end position="249"/>
    </location>
</feature>
<evidence type="ECO:0000313" key="4">
    <source>
        <dbReference type="Proteomes" id="UP001153737"/>
    </source>
</evidence>
<organism evidence="3 4">
    <name type="scientific">Phaedon cochleariae</name>
    <name type="common">Mustard beetle</name>
    <dbReference type="NCBI Taxonomy" id="80249"/>
    <lineage>
        <taxon>Eukaryota</taxon>
        <taxon>Metazoa</taxon>
        <taxon>Ecdysozoa</taxon>
        <taxon>Arthropoda</taxon>
        <taxon>Hexapoda</taxon>
        <taxon>Insecta</taxon>
        <taxon>Pterygota</taxon>
        <taxon>Neoptera</taxon>
        <taxon>Endopterygota</taxon>
        <taxon>Coleoptera</taxon>
        <taxon>Polyphaga</taxon>
        <taxon>Cucujiformia</taxon>
        <taxon>Chrysomeloidea</taxon>
        <taxon>Chrysomelidae</taxon>
        <taxon>Chrysomelinae</taxon>
        <taxon>Chrysomelini</taxon>
        <taxon>Phaedon</taxon>
    </lineage>
</organism>
<dbReference type="InterPro" id="IPR040391">
    <property type="entry name" value="BEND5"/>
</dbReference>
<dbReference type="Gene3D" id="1.10.10.2590">
    <property type="entry name" value="BEN domain"/>
    <property type="match status" value="1"/>
</dbReference>
<dbReference type="PANTHER" id="PTHR14628">
    <property type="entry name" value="BEN DOMAIN-CONTAINING PROTEIN 5"/>
    <property type="match status" value="1"/>
</dbReference>
<reference evidence="3" key="2">
    <citation type="submission" date="2022-10" db="EMBL/GenBank/DDBJ databases">
        <authorList>
            <consortium name="ENA_rothamsted_submissions"/>
            <consortium name="culmorum"/>
            <person name="King R."/>
        </authorList>
    </citation>
    <scope>NUCLEOTIDE SEQUENCE</scope>
</reference>
<dbReference type="PROSITE" id="PS51457">
    <property type="entry name" value="BEN"/>
    <property type="match status" value="1"/>
</dbReference>
<feature type="region of interest" description="Disordered" evidence="1">
    <location>
        <begin position="219"/>
        <end position="249"/>
    </location>
</feature>
<name>A0A9P0DVQ6_PHACE</name>
<sequence>MSENPKEKESNNTKENDKSVAGCEKDENKDGGLDKMNKLKKKISALEEQNKLLQYLNISLQKDVIELHKDLKKKLISELTIERYPENLMVGQIIGDEVHLGQNIFLKKEIYNSCLVSAKSGAQFVKNIAVSIFGIEILKNSSVTGKMSNRIKKSEARPPLDPNKLKAIKEIYEHYLTKKGENAVSIERNLSKIGLYISSKISDLNRVTRVKAATEKENRDFERKKDSNSVGAEITKGKNSEHEESFDEDKNNIFDAYDGCLDSEDDIYEENDL</sequence>
<dbReference type="PANTHER" id="PTHR14628:SF1">
    <property type="entry name" value="BEN DOMAIN-CONTAINING PROTEIN 5"/>
    <property type="match status" value="1"/>
</dbReference>